<dbReference type="PANTHER" id="PTHR12147:SF56">
    <property type="entry name" value="AMINOPEPTIDASE YDR415C-RELATED"/>
    <property type="match status" value="1"/>
</dbReference>
<dbReference type="EC" id="3.4.-.-" evidence="14"/>
<keyword evidence="9" id="KW-0865">Zymogen</keyword>
<name>A0AA39Z1T2_9PEZI</name>
<evidence type="ECO:0000256" key="9">
    <source>
        <dbReference type="ARBA" id="ARBA00023145"/>
    </source>
</evidence>
<protein>
    <recommendedName>
        <fullName evidence="14">Peptide hydrolase</fullName>
        <ecNumber evidence="14">3.4.-.-</ecNumber>
    </recommendedName>
</protein>
<evidence type="ECO:0000256" key="4">
    <source>
        <dbReference type="ARBA" id="ARBA00022670"/>
    </source>
</evidence>
<dbReference type="GO" id="GO:0006508">
    <property type="term" value="P:proteolysis"/>
    <property type="evidence" value="ECO:0007669"/>
    <property type="project" value="UniProtKB-KW"/>
</dbReference>
<evidence type="ECO:0000256" key="8">
    <source>
        <dbReference type="ARBA" id="ARBA00022833"/>
    </source>
</evidence>
<keyword evidence="7 14" id="KW-0378">Hydrolase</keyword>
<evidence type="ECO:0000256" key="10">
    <source>
        <dbReference type="ARBA" id="ARBA00023157"/>
    </source>
</evidence>
<dbReference type="Gene3D" id="3.40.630.10">
    <property type="entry name" value="Zn peptidases"/>
    <property type="match status" value="1"/>
</dbReference>
<evidence type="ECO:0000256" key="6">
    <source>
        <dbReference type="ARBA" id="ARBA00022729"/>
    </source>
</evidence>
<dbReference type="InterPro" id="IPR007484">
    <property type="entry name" value="Peptidase_M28"/>
</dbReference>
<keyword evidence="6 14" id="KW-0732">Signal</keyword>
<proteinExistence type="inferred from homology"/>
<evidence type="ECO:0000256" key="12">
    <source>
        <dbReference type="ARBA" id="ARBA00043843"/>
    </source>
</evidence>
<keyword evidence="4 14" id="KW-0645">Protease</keyword>
<evidence type="ECO:0000259" key="15">
    <source>
        <dbReference type="Pfam" id="PF04389"/>
    </source>
</evidence>
<feature type="signal peptide" evidence="14">
    <location>
        <begin position="1"/>
        <end position="19"/>
    </location>
</feature>
<dbReference type="EMBL" id="JAULSY010000137">
    <property type="protein sequence ID" value="KAK0662574.1"/>
    <property type="molecule type" value="Genomic_DNA"/>
</dbReference>
<evidence type="ECO:0000313" key="16">
    <source>
        <dbReference type="EMBL" id="KAK0662574.1"/>
    </source>
</evidence>
<comment type="caution">
    <text evidence="16">The sequence shown here is derived from an EMBL/GenBank/DDBJ whole genome shotgun (WGS) entry which is preliminary data.</text>
</comment>
<keyword evidence="8 14" id="KW-0862">Zinc</keyword>
<keyword evidence="5 14" id="KW-0479">Metal-binding</keyword>
<accession>A0AA39Z1T2</accession>
<dbReference type="SUPFAM" id="SSF53187">
    <property type="entry name" value="Zn-dependent exopeptidases"/>
    <property type="match status" value="1"/>
</dbReference>
<feature type="chain" id="PRO_5041481400" description="Peptide hydrolase" evidence="14">
    <location>
        <begin position="20"/>
        <end position="399"/>
    </location>
</feature>
<dbReference type="GO" id="GO:0046872">
    <property type="term" value="F:metal ion binding"/>
    <property type="evidence" value="ECO:0007669"/>
    <property type="project" value="UniProtKB-KW"/>
</dbReference>
<dbReference type="PANTHER" id="PTHR12147">
    <property type="entry name" value="METALLOPEPTIDASE M28 FAMILY MEMBER"/>
    <property type="match status" value="1"/>
</dbReference>
<evidence type="ECO:0000256" key="14">
    <source>
        <dbReference type="RuleBase" id="RU361240"/>
    </source>
</evidence>
<gene>
    <name evidence="16" type="ORF">QBC41DRAFT_28161</name>
</gene>
<dbReference type="Pfam" id="PF04389">
    <property type="entry name" value="Peptidase_M28"/>
    <property type="match status" value="1"/>
</dbReference>
<feature type="domain" description="Peptidase M28" evidence="15">
    <location>
        <begin position="171"/>
        <end position="391"/>
    </location>
</feature>
<evidence type="ECO:0000256" key="11">
    <source>
        <dbReference type="ARBA" id="ARBA00023180"/>
    </source>
</evidence>
<keyword evidence="3" id="KW-0031">Aminopeptidase</keyword>
<evidence type="ECO:0000256" key="13">
    <source>
        <dbReference type="ARBA" id="ARBA00043962"/>
    </source>
</evidence>
<dbReference type="AlphaFoldDB" id="A0AA39Z1T2"/>
<evidence type="ECO:0000256" key="3">
    <source>
        <dbReference type="ARBA" id="ARBA00022438"/>
    </source>
</evidence>
<dbReference type="GO" id="GO:0004177">
    <property type="term" value="F:aminopeptidase activity"/>
    <property type="evidence" value="ECO:0007669"/>
    <property type="project" value="UniProtKB-KW"/>
</dbReference>
<evidence type="ECO:0000313" key="17">
    <source>
        <dbReference type="Proteomes" id="UP001174997"/>
    </source>
</evidence>
<comment type="function">
    <text evidence="12">Extracellular aminopeptidase that allows assimilation of proteinaceous substrates.</text>
</comment>
<evidence type="ECO:0000256" key="2">
    <source>
        <dbReference type="ARBA" id="ARBA00011245"/>
    </source>
</evidence>
<organism evidence="16 17">
    <name type="scientific">Cercophora samala</name>
    <dbReference type="NCBI Taxonomy" id="330535"/>
    <lineage>
        <taxon>Eukaryota</taxon>
        <taxon>Fungi</taxon>
        <taxon>Dikarya</taxon>
        <taxon>Ascomycota</taxon>
        <taxon>Pezizomycotina</taxon>
        <taxon>Sordariomycetes</taxon>
        <taxon>Sordariomycetidae</taxon>
        <taxon>Sordariales</taxon>
        <taxon>Lasiosphaeriaceae</taxon>
        <taxon>Cercophora</taxon>
    </lineage>
</organism>
<evidence type="ECO:0000256" key="7">
    <source>
        <dbReference type="ARBA" id="ARBA00022801"/>
    </source>
</evidence>
<keyword evidence="11" id="KW-0325">Glycoprotein</keyword>
<sequence>MKTQALLALLATSICSVAAMPSPQDAANRKAGLRLIKTSPKGAPKWISEEEKIVQYAAHEIGFVDITDITDSQVLRALSADEDEDVFQARAVTYPTAVSKQAQANPLINLVSTTQPQSWMTTLTNYHNRYYRATYGTQAGTWLYNTLVSLAAVNPAITVTRFTHSFNQPSIIVKIPGNSTDLVIVSAHYDSTAGSTTARAPGADDNASGVVVLMEALRVLANNRFKGKDTLEFHFYGGEEGGLLGSAAVFANYKSTGKNVLAVVNQDMAGYSPSGKISIYTDYVDSALTAYVRVVATAYTGTTTADKCGYGCSDHASARSNGFRMPPPLPFLASFPPFPVYCIRTNQTTTAAAYVCDEVMKTATPYIHTANDALSTIMWPAILRHTKFTVAFLVEASYL</sequence>
<comment type="subunit">
    <text evidence="2">Monomer.</text>
</comment>
<keyword evidence="17" id="KW-1185">Reference proteome</keyword>
<comment type="similarity">
    <text evidence="13">Belongs to the peptidase M28 family. M28E subfamily.</text>
</comment>
<evidence type="ECO:0000256" key="1">
    <source>
        <dbReference type="ARBA" id="ARBA00001947"/>
    </source>
</evidence>
<dbReference type="InterPro" id="IPR045175">
    <property type="entry name" value="M28_fam"/>
</dbReference>
<evidence type="ECO:0000256" key="5">
    <source>
        <dbReference type="ARBA" id="ARBA00022723"/>
    </source>
</evidence>
<comment type="cofactor">
    <cofactor evidence="1">
        <name>Zn(2+)</name>
        <dbReference type="ChEBI" id="CHEBI:29105"/>
    </cofactor>
</comment>
<dbReference type="Proteomes" id="UP001174997">
    <property type="component" value="Unassembled WGS sequence"/>
</dbReference>
<reference evidence="16" key="1">
    <citation type="submission" date="2023-06" db="EMBL/GenBank/DDBJ databases">
        <title>Genome-scale phylogeny and comparative genomics of the fungal order Sordariales.</title>
        <authorList>
            <consortium name="Lawrence Berkeley National Laboratory"/>
            <person name="Hensen N."/>
            <person name="Bonometti L."/>
            <person name="Westerberg I."/>
            <person name="Brannstrom I.O."/>
            <person name="Guillou S."/>
            <person name="Cros-Aarteil S."/>
            <person name="Calhoun S."/>
            <person name="Haridas S."/>
            <person name="Kuo A."/>
            <person name="Mondo S."/>
            <person name="Pangilinan J."/>
            <person name="Riley R."/>
            <person name="Labutti K."/>
            <person name="Andreopoulos B."/>
            <person name="Lipzen A."/>
            <person name="Chen C."/>
            <person name="Yanf M."/>
            <person name="Daum C."/>
            <person name="Ng V."/>
            <person name="Clum A."/>
            <person name="Steindorff A."/>
            <person name="Ohm R."/>
            <person name="Martin F."/>
            <person name="Silar P."/>
            <person name="Natvig D."/>
            <person name="Lalanne C."/>
            <person name="Gautier V."/>
            <person name="Ament-Velasquez S.L."/>
            <person name="Kruys A."/>
            <person name="Hutchinson M.I."/>
            <person name="Powell A.J."/>
            <person name="Barry K."/>
            <person name="Miller A.N."/>
            <person name="Grigoriev I.V."/>
            <person name="Debuchy R."/>
            <person name="Gladieux P."/>
            <person name="Thoren M.H."/>
            <person name="Johannesson H."/>
        </authorList>
    </citation>
    <scope>NUCLEOTIDE SEQUENCE</scope>
    <source>
        <strain evidence="16">CBS 307.81</strain>
    </source>
</reference>
<keyword evidence="10" id="KW-1015">Disulfide bond</keyword>
<dbReference type="GO" id="GO:0008235">
    <property type="term" value="F:metalloexopeptidase activity"/>
    <property type="evidence" value="ECO:0007669"/>
    <property type="project" value="InterPro"/>
</dbReference>